<organism evidence="1 2">
    <name type="scientific">Blastopirellula marina</name>
    <dbReference type="NCBI Taxonomy" id="124"/>
    <lineage>
        <taxon>Bacteria</taxon>
        <taxon>Pseudomonadati</taxon>
        <taxon>Planctomycetota</taxon>
        <taxon>Planctomycetia</taxon>
        <taxon>Pirellulales</taxon>
        <taxon>Pirellulaceae</taxon>
        <taxon>Blastopirellula</taxon>
    </lineage>
</organism>
<reference evidence="1 2" key="1">
    <citation type="submission" date="2018-02" db="EMBL/GenBank/DDBJ databases">
        <title>Comparative genomes isolates from brazilian mangrove.</title>
        <authorList>
            <person name="Araujo J.E."/>
            <person name="Taketani R.G."/>
            <person name="Silva M.C.P."/>
            <person name="Loureco M.V."/>
            <person name="Andreote F.D."/>
        </authorList>
    </citation>
    <scope>NUCLEOTIDE SEQUENCE [LARGE SCALE GENOMIC DNA]</scope>
    <source>
        <strain evidence="1 2">NAP PRIS-MGV</strain>
    </source>
</reference>
<sequence length="107" mass="12118">MRRCPQSSKSLHHTNLKKTWAFHQLLALALLISTANPIPLGLMKDASMVCNVNYFSWPTSMTLTTVEIESFSRPLPPNPHPNTPYVVVLLKMLSDADKKSDEDNIRR</sequence>
<dbReference type="Proteomes" id="UP000239388">
    <property type="component" value="Unassembled WGS sequence"/>
</dbReference>
<evidence type="ECO:0000313" key="2">
    <source>
        <dbReference type="Proteomes" id="UP000239388"/>
    </source>
</evidence>
<dbReference type="AlphaFoldDB" id="A0A2S8GB97"/>
<accession>A0A2S8GB97</accession>
<proteinExistence type="predicted"/>
<name>A0A2S8GB97_9BACT</name>
<gene>
    <name evidence="1" type="ORF">C5Y98_02995</name>
</gene>
<dbReference type="EMBL" id="PUIB01000005">
    <property type="protein sequence ID" value="PQO41703.1"/>
    <property type="molecule type" value="Genomic_DNA"/>
</dbReference>
<evidence type="ECO:0000313" key="1">
    <source>
        <dbReference type="EMBL" id="PQO41703.1"/>
    </source>
</evidence>
<protein>
    <submittedName>
        <fullName evidence="1">Uncharacterized protein</fullName>
    </submittedName>
</protein>
<comment type="caution">
    <text evidence="1">The sequence shown here is derived from an EMBL/GenBank/DDBJ whole genome shotgun (WGS) entry which is preliminary data.</text>
</comment>